<dbReference type="AlphaFoldDB" id="A0A672THZ8"/>
<dbReference type="InParanoid" id="A0A672THZ8"/>
<reference evidence="2" key="2">
    <citation type="submission" date="2025-08" db="UniProtKB">
        <authorList>
            <consortium name="Ensembl"/>
        </authorList>
    </citation>
    <scope>IDENTIFICATION</scope>
</reference>
<dbReference type="GeneTree" id="ENSGT00940000165958"/>
<dbReference type="InterPro" id="IPR011009">
    <property type="entry name" value="Kinase-like_dom_sf"/>
</dbReference>
<accession>A0A672THZ8</accession>
<dbReference type="Ensembl" id="ENSSHBT00005000381.1">
    <property type="protein sequence ID" value="ENSSHBP00005000296.1"/>
    <property type="gene ID" value="ENSSHBG00005000291.1"/>
</dbReference>
<reference evidence="2 3" key="1">
    <citation type="submission" date="2019-11" db="EMBL/GenBank/DDBJ databases">
        <title>Strigops habroptila (kakapo) genome, bStrHab1, primary haplotype, v2.</title>
        <authorList>
            <person name="Jarvis E.D."/>
            <person name="Howard J."/>
            <person name="Rhie A."/>
            <person name="Phillippy A."/>
            <person name="Korlach J."/>
            <person name="Digby A."/>
            <person name="Iorns D."/>
            <person name="Eason D."/>
            <person name="Robertson B."/>
            <person name="Raemaekers T."/>
            <person name="Howe K."/>
            <person name="Lewin H."/>
            <person name="Damas J."/>
            <person name="Hastie A."/>
            <person name="Tracey A."/>
            <person name="Chow W."/>
            <person name="Fedrigo O."/>
        </authorList>
    </citation>
    <scope>NUCLEOTIDE SEQUENCE [LARGE SCALE GENOMIC DNA]</scope>
</reference>
<dbReference type="SUPFAM" id="SSF56112">
    <property type="entry name" value="Protein kinase-like (PK-like)"/>
    <property type="match status" value="1"/>
</dbReference>
<sequence length="98" mass="10316">MAVHTVQGCGEGQIAGLYDLGRTLGTGHFSVVKLARHVFTGQRVAVEVINKSKLAGGAVGQLLQEVHCMNRTSSWSWVMAGICSTTSCSTRAGWPASP</sequence>
<dbReference type="GO" id="GO:0004672">
    <property type="term" value="F:protein kinase activity"/>
    <property type="evidence" value="ECO:0007669"/>
    <property type="project" value="InterPro"/>
</dbReference>
<evidence type="ECO:0000313" key="3">
    <source>
        <dbReference type="Proteomes" id="UP000472266"/>
    </source>
</evidence>
<dbReference type="Proteomes" id="UP000472266">
    <property type="component" value="Chromosome 13"/>
</dbReference>
<keyword evidence="3" id="KW-1185">Reference proteome</keyword>
<evidence type="ECO:0000313" key="2">
    <source>
        <dbReference type="Ensembl" id="ENSSHBP00005000296.1"/>
    </source>
</evidence>
<protein>
    <recommendedName>
        <fullName evidence="1">Protein kinase domain-containing protein</fullName>
    </recommendedName>
</protein>
<feature type="domain" description="Protein kinase" evidence="1">
    <location>
        <begin position="18"/>
        <end position="98"/>
    </location>
</feature>
<dbReference type="PROSITE" id="PS50011">
    <property type="entry name" value="PROTEIN_KINASE_DOM"/>
    <property type="match status" value="1"/>
</dbReference>
<organism evidence="2 3">
    <name type="scientific">Strigops habroptila</name>
    <name type="common">Kakapo</name>
    <dbReference type="NCBI Taxonomy" id="2489341"/>
    <lineage>
        <taxon>Eukaryota</taxon>
        <taxon>Metazoa</taxon>
        <taxon>Chordata</taxon>
        <taxon>Craniata</taxon>
        <taxon>Vertebrata</taxon>
        <taxon>Euteleostomi</taxon>
        <taxon>Archelosauria</taxon>
        <taxon>Archosauria</taxon>
        <taxon>Dinosauria</taxon>
        <taxon>Saurischia</taxon>
        <taxon>Theropoda</taxon>
        <taxon>Coelurosauria</taxon>
        <taxon>Aves</taxon>
        <taxon>Neognathae</taxon>
        <taxon>Neoaves</taxon>
        <taxon>Telluraves</taxon>
        <taxon>Australaves</taxon>
        <taxon>Psittaciformes</taxon>
        <taxon>Psittacidae</taxon>
        <taxon>Strigops</taxon>
    </lineage>
</organism>
<dbReference type="InterPro" id="IPR000719">
    <property type="entry name" value="Prot_kinase_dom"/>
</dbReference>
<dbReference type="GO" id="GO:0005524">
    <property type="term" value="F:ATP binding"/>
    <property type="evidence" value="ECO:0007669"/>
    <property type="project" value="InterPro"/>
</dbReference>
<dbReference type="Gene3D" id="3.30.200.20">
    <property type="entry name" value="Phosphorylase Kinase, domain 1"/>
    <property type="match status" value="1"/>
</dbReference>
<name>A0A672THZ8_STRHB</name>
<reference evidence="2" key="3">
    <citation type="submission" date="2025-09" db="UniProtKB">
        <authorList>
            <consortium name="Ensembl"/>
        </authorList>
    </citation>
    <scope>IDENTIFICATION</scope>
</reference>
<proteinExistence type="predicted"/>
<evidence type="ECO:0000259" key="1">
    <source>
        <dbReference type="PROSITE" id="PS50011"/>
    </source>
</evidence>